<organism evidence="1 2">
    <name type="scientific">Oedothorax gibbosus</name>
    <dbReference type="NCBI Taxonomy" id="931172"/>
    <lineage>
        <taxon>Eukaryota</taxon>
        <taxon>Metazoa</taxon>
        <taxon>Ecdysozoa</taxon>
        <taxon>Arthropoda</taxon>
        <taxon>Chelicerata</taxon>
        <taxon>Arachnida</taxon>
        <taxon>Araneae</taxon>
        <taxon>Araneomorphae</taxon>
        <taxon>Entelegynae</taxon>
        <taxon>Araneoidea</taxon>
        <taxon>Linyphiidae</taxon>
        <taxon>Erigoninae</taxon>
        <taxon>Oedothorax</taxon>
    </lineage>
</organism>
<comment type="caution">
    <text evidence="1">The sequence shown here is derived from an EMBL/GenBank/DDBJ whole genome shotgun (WGS) entry which is preliminary data.</text>
</comment>
<protein>
    <recommendedName>
        <fullName evidence="3">Ubiquitin thioesterase OTU1</fullName>
    </recommendedName>
</protein>
<dbReference type="AlphaFoldDB" id="A0AAV6UY53"/>
<keyword evidence="2" id="KW-1185">Reference proteome</keyword>
<evidence type="ECO:0000313" key="1">
    <source>
        <dbReference type="EMBL" id="KAG8188589.1"/>
    </source>
</evidence>
<proteinExistence type="predicted"/>
<reference evidence="1 2" key="1">
    <citation type="journal article" date="2022" name="Nat. Ecol. Evol.">
        <title>A masculinizing supergene underlies an exaggerated male reproductive morph in a spider.</title>
        <authorList>
            <person name="Hendrickx F."/>
            <person name="De Corte Z."/>
            <person name="Sonet G."/>
            <person name="Van Belleghem S.M."/>
            <person name="Kostlbacher S."/>
            <person name="Vangestel C."/>
        </authorList>
    </citation>
    <scope>NUCLEOTIDE SEQUENCE [LARGE SCALE GENOMIC DNA]</scope>
    <source>
        <strain evidence="1">W744_W776</strain>
    </source>
</reference>
<name>A0AAV6UY53_9ARAC</name>
<sequence length="148" mass="16683">MAPPLESLELCDDSFHPHQIVQMPRDGSCLFHSLSQSVHGNTTLSLEEGKLKARFATSEGRPVRRLRFTGSDVHGHYDVLFPIESAGLESIVACMQPSRGRDCRTASNHKEHAISKIQKAKRVVQPKRKRSEALKYLKARVQGRIERL</sequence>
<evidence type="ECO:0000313" key="2">
    <source>
        <dbReference type="Proteomes" id="UP000827092"/>
    </source>
</evidence>
<dbReference type="EMBL" id="JAFNEN010000235">
    <property type="protein sequence ID" value="KAG8188589.1"/>
    <property type="molecule type" value="Genomic_DNA"/>
</dbReference>
<evidence type="ECO:0008006" key="3">
    <source>
        <dbReference type="Google" id="ProtNLM"/>
    </source>
</evidence>
<accession>A0AAV6UY53</accession>
<dbReference type="Proteomes" id="UP000827092">
    <property type="component" value="Unassembled WGS sequence"/>
</dbReference>
<gene>
    <name evidence="1" type="ORF">JTE90_005945</name>
</gene>